<reference evidence="4" key="2">
    <citation type="submission" date="2025-08" db="UniProtKB">
        <authorList>
            <consortium name="Ensembl"/>
        </authorList>
    </citation>
    <scope>IDENTIFICATION</scope>
</reference>
<dbReference type="InterPro" id="IPR013783">
    <property type="entry name" value="Ig-like_fold"/>
</dbReference>
<sequence>MNPPLIVWFLIISSATAYGDIVYLRKEANASVELPCVCSTVDRIPFAFSLHRGPNETSSEVLYRDTRKDPSINKAYAHRISLQDELSSLRANVNITHLQENDTDLYYCFFYCKTQNAHLKIPGTTKFFLHVGGDVPEESSCFRSDPLLYTLSAAAVLLFLCVLIIARANCKSSTLCQKKTNVQPIYEDMRMMRPSNQQEAETKLL</sequence>
<feature type="transmembrane region" description="Helical" evidence="1">
    <location>
        <begin position="147"/>
        <end position="166"/>
    </location>
</feature>
<dbReference type="Ensembl" id="ENSPNAT00000031926.2">
    <property type="protein sequence ID" value="ENSPNAP00000020967.1"/>
    <property type="gene ID" value="ENSPNAG00000027928.2"/>
</dbReference>
<dbReference type="GeneID" id="108424713"/>
<accession>A0A3B4D9E1</accession>
<dbReference type="Gene3D" id="2.60.40.10">
    <property type="entry name" value="Immunoglobulins"/>
    <property type="match status" value="1"/>
</dbReference>
<evidence type="ECO:0000313" key="5">
    <source>
        <dbReference type="Proteomes" id="UP001501920"/>
    </source>
</evidence>
<dbReference type="Pfam" id="PF07686">
    <property type="entry name" value="V-set"/>
    <property type="match status" value="1"/>
</dbReference>
<dbReference type="InterPro" id="IPR039090">
    <property type="entry name" value="CD7"/>
</dbReference>
<reference evidence="4 5" key="1">
    <citation type="submission" date="2020-10" db="EMBL/GenBank/DDBJ databases">
        <title>Pygocentrus nattereri (red-bellied piranha) genome, fPygNat1, primary haplotype.</title>
        <authorList>
            <person name="Myers G."/>
            <person name="Meyer A."/>
            <person name="Karagic N."/>
            <person name="Pippel M."/>
            <person name="Winkler S."/>
            <person name="Tracey A."/>
            <person name="Wood J."/>
            <person name="Formenti G."/>
            <person name="Howe K."/>
            <person name="Fedrigo O."/>
            <person name="Jarvis E.D."/>
        </authorList>
    </citation>
    <scope>NUCLEOTIDE SEQUENCE [LARGE SCALE GENOMIC DNA]</scope>
</reference>
<dbReference type="GO" id="GO:0016020">
    <property type="term" value="C:membrane"/>
    <property type="evidence" value="ECO:0007669"/>
    <property type="project" value="InterPro"/>
</dbReference>
<dbReference type="OrthoDB" id="8917013at2759"/>
<keyword evidence="1" id="KW-0812">Transmembrane</keyword>
<evidence type="ECO:0000256" key="1">
    <source>
        <dbReference type="SAM" id="Phobius"/>
    </source>
</evidence>
<keyword evidence="2" id="KW-0732">Signal</keyword>
<organism evidence="4 5">
    <name type="scientific">Pygocentrus nattereri</name>
    <name type="common">Red-bellied piranha</name>
    <dbReference type="NCBI Taxonomy" id="42514"/>
    <lineage>
        <taxon>Eukaryota</taxon>
        <taxon>Metazoa</taxon>
        <taxon>Chordata</taxon>
        <taxon>Craniata</taxon>
        <taxon>Vertebrata</taxon>
        <taxon>Euteleostomi</taxon>
        <taxon>Actinopterygii</taxon>
        <taxon>Neopterygii</taxon>
        <taxon>Teleostei</taxon>
        <taxon>Ostariophysi</taxon>
        <taxon>Characiformes</taxon>
        <taxon>Characoidei</taxon>
        <taxon>Pygocentrus</taxon>
    </lineage>
</organism>
<keyword evidence="1" id="KW-0472">Membrane</keyword>
<dbReference type="PANTHER" id="PTHR15343:SF1">
    <property type="entry name" value="CD7 ANTIGEN-LIKE"/>
    <property type="match status" value="1"/>
</dbReference>
<feature type="signal peptide" evidence="2">
    <location>
        <begin position="1"/>
        <end position="19"/>
    </location>
</feature>
<dbReference type="AlphaFoldDB" id="A0A3B4D9E1"/>
<dbReference type="SUPFAM" id="SSF48726">
    <property type="entry name" value="Immunoglobulin"/>
    <property type="match status" value="1"/>
</dbReference>
<dbReference type="Proteomes" id="UP001501920">
    <property type="component" value="Chromosome 30"/>
</dbReference>
<reference evidence="4" key="3">
    <citation type="submission" date="2025-09" db="UniProtKB">
        <authorList>
            <consortium name="Ensembl"/>
        </authorList>
    </citation>
    <scope>IDENTIFICATION</scope>
</reference>
<proteinExistence type="predicted"/>
<feature type="chain" id="PRO_5017401648" description="Immunoglobulin V-set domain-containing protein" evidence="2">
    <location>
        <begin position="20"/>
        <end position="205"/>
    </location>
</feature>
<dbReference type="InterPro" id="IPR013106">
    <property type="entry name" value="Ig_V-set"/>
</dbReference>
<name>A0A3B4D9E1_PYGNA</name>
<evidence type="ECO:0000259" key="3">
    <source>
        <dbReference type="Pfam" id="PF07686"/>
    </source>
</evidence>
<dbReference type="PANTHER" id="PTHR15343">
    <property type="entry name" value="CD7"/>
    <property type="match status" value="1"/>
</dbReference>
<protein>
    <recommendedName>
        <fullName evidence="3">Immunoglobulin V-set domain-containing protein</fullName>
    </recommendedName>
</protein>
<keyword evidence="1" id="KW-1133">Transmembrane helix</keyword>
<dbReference type="InterPro" id="IPR036179">
    <property type="entry name" value="Ig-like_dom_sf"/>
</dbReference>
<feature type="domain" description="Immunoglobulin V-set" evidence="3">
    <location>
        <begin position="25"/>
        <end position="109"/>
    </location>
</feature>
<dbReference type="GO" id="GO:0002250">
    <property type="term" value="P:adaptive immune response"/>
    <property type="evidence" value="ECO:0007669"/>
    <property type="project" value="InterPro"/>
</dbReference>
<dbReference type="GO" id="GO:0038023">
    <property type="term" value="F:signaling receptor activity"/>
    <property type="evidence" value="ECO:0007669"/>
    <property type="project" value="InterPro"/>
</dbReference>
<evidence type="ECO:0000313" key="4">
    <source>
        <dbReference type="Ensembl" id="ENSPNAP00000020967.1"/>
    </source>
</evidence>
<keyword evidence="5" id="KW-1185">Reference proteome</keyword>
<dbReference type="RefSeq" id="XP_017548388.1">
    <property type="nucleotide sequence ID" value="XM_017692899.2"/>
</dbReference>
<evidence type="ECO:0000256" key="2">
    <source>
        <dbReference type="SAM" id="SignalP"/>
    </source>
</evidence>
<dbReference type="GeneTree" id="ENSGT01030000235061"/>
<dbReference type="OMA" id="QDNYYAC"/>